<gene>
    <name evidence="1" type="ORF">HOLleu_04929</name>
</gene>
<name>A0A9Q1CJ73_HOLLE</name>
<reference evidence="1" key="1">
    <citation type="submission" date="2021-10" db="EMBL/GenBank/DDBJ databases">
        <title>Tropical sea cucumber genome reveals ecological adaptation and Cuvierian tubules defense mechanism.</title>
        <authorList>
            <person name="Chen T."/>
        </authorList>
    </citation>
    <scope>NUCLEOTIDE SEQUENCE</scope>
    <source>
        <strain evidence="1">Nanhai2018</strain>
        <tissue evidence="1">Muscle</tissue>
    </source>
</reference>
<accession>A0A9Q1CJ73</accession>
<dbReference type="Proteomes" id="UP001152320">
    <property type="component" value="Chromosome 2"/>
</dbReference>
<proteinExistence type="predicted"/>
<sequence>MGSCGDLIGERTREDCCRQGGKGWTDRHNGKRCEDACHGVDVFSGPTHHCFSRLNARGPCFQSLGQKTRYNVAKMAELAGHLIQTVALVKAPARSHLGKLFTEDGVNGVSGTNVRNHVEKVFKHDEEGVTTLRQKTAVMTALDQILNRRFATKGRVQFMVDGETGEMPENVALPATTKDIRFIGICDGGATILFLSMVEMTVEVPHVKTLFALTYRIVQWTEGGQIMVNGQIVHRHAKKEYRPE</sequence>
<protein>
    <submittedName>
        <fullName evidence="1">Uncharacterized protein</fullName>
    </submittedName>
</protein>
<dbReference type="EMBL" id="JAIZAY010000002">
    <property type="protein sequence ID" value="KAJ8046301.1"/>
    <property type="molecule type" value="Genomic_DNA"/>
</dbReference>
<evidence type="ECO:0000313" key="2">
    <source>
        <dbReference type="Proteomes" id="UP001152320"/>
    </source>
</evidence>
<dbReference type="AlphaFoldDB" id="A0A9Q1CJ73"/>
<comment type="caution">
    <text evidence="1">The sequence shown here is derived from an EMBL/GenBank/DDBJ whole genome shotgun (WGS) entry which is preliminary data.</text>
</comment>
<organism evidence="1 2">
    <name type="scientific">Holothuria leucospilota</name>
    <name type="common">Black long sea cucumber</name>
    <name type="synonym">Mertensiothuria leucospilota</name>
    <dbReference type="NCBI Taxonomy" id="206669"/>
    <lineage>
        <taxon>Eukaryota</taxon>
        <taxon>Metazoa</taxon>
        <taxon>Echinodermata</taxon>
        <taxon>Eleutherozoa</taxon>
        <taxon>Echinozoa</taxon>
        <taxon>Holothuroidea</taxon>
        <taxon>Aspidochirotacea</taxon>
        <taxon>Aspidochirotida</taxon>
        <taxon>Holothuriidae</taxon>
        <taxon>Holothuria</taxon>
    </lineage>
</organism>
<evidence type="ECO:0000313" key="1">
    <source>
        <dbReference type="EMBL" id="KAJ8046301.1"/>
    </source>
</evidence>
<keyword evidence="2" id="KW-1185">Reference proteome</keyword>